<evidence type="ECO:0000256" key="1">
    <source>
        <dbReference type="ARBA" id="ARBA00022741"/>
    </source>
</evidence>
<dbReference type="SMART" id="SM00847">
    <property type="entry name" value="HA2"/>
    <property type="match status" value="1"/>
</dbReference>
<keyword evidence="8" id="KW-1185">Reference proteome</keyword>
<dbReference type="CDD" id="cd18791">
    <property type="entry name" value="SF2_C_RHA"/>
    <property type="match status" value="1"/>
</dbReference>
<dbReference type="InterPro" id="IPR007502">
    <property type="entry name" value="Helicase-assoc_dom"/>
</dbReference>
<evidence type="ECO:0000313" key="8">
    <source>
        <dbReference type="Proteomes" id="UP000001052"/>
    </source>
</evidence>
<evidence type="ECO:0000313" key="7">
    <source>
        <dbReference type="EMBL" id="ACV68341.1"/>
    </source>
</evidence>
<dbReference type="Pfam" id="PF00271">
    <property type="entry name" value="Helicase_C"/>
    <property type="match status" value="1"/>
</dbReference>
<keyword evidence="3 7" id="KW-0347">Helicase</keyword>
<dbReference type="Proteomes" id="UP000001052">
    <property type="component" value="Chromosome"/>
</dbReference>
<protein>
    <submittedName>
        <fullName evidence="7">Helicase domain protein</fullName>
    </submittedName>
</protein>
<evidence type="ECO:0000259" key="5">
    <source>
        <dbReference type="PROSITE" id="PS51192"/>
    </source>
</evidence>
<dbReference type="GO" id="GO:0016787">
    <property type="term" value="F:hydrolase activity"/>
    <property type="evidence" value="ECO:0007669"/>
    <property type="project" value="UniProtKB-KW"/>
</dbReference>
<evidence type="ECO:0000256" key="4">
    <source>
        <dbReference type="ARBA" id="ARBA00022840"/>
    </source>
</evidence>
<evidence type="ECO:0000256" key="3">
    <source>
        <dbReference type="ARBA" id="ARBA00022806"/>
    </source>
</evidence>
<evidence type="ECO:0000259" key="6">
    <source>
        <dbReference type="PROSITE" id="PS51194"/>
    </source>
</evidence>
<dbReference type="SMART" id="SM00487">
    <property type="entry name" value="DEXDc"/>
    <property type="match status" value="1"/>
</dbReference>
<dbReference type="CDD" id="cd17917">
    <property type="entry name" value="DEXHc_RHA-like"/>
    <property type="match status" value="1"/>
</dbReference>
<keyword evidence="1" id="KW-0547">Nucleotide-binding</keyword>
<sequence>MDGLPIDAIRESFQEGLHKGRLVVQAPTGSGKSTRLPLWLTKAGRVLVVEPRRMACRALAAHVASLKGTSLGQEVGYAIRFAQCCSEKTRIVFATPGIALRWYAEDGLHSFDAVFLDEFHERRWDTDFLAAVLRSGEHCLVLASATVDGPELATYLDGGLLHAEGRSHPVTTTYTEEHRLPSLQGLNERIVRAVRTGLVQEDEGDILVFLPGKGEIRDAQAALRQGNLGVPVVPLHAGTAAAEQDGVLQPSQHRRIILATNVAETSLTLPGVRVVVDSGLERRTQRYGGRTVLALQAISQAAADQRAGRAGRLGPGQCFRLWGRQARLKDFTAPEIQREDLTELVLASHACGSPPETLEFPTSLPSEPFETARQRARAMGGIDSSGQLTPHGQALFTLPLDPFFAHLVAVVDDAALRRASIDIAAALEAPGGLLPAQQTAEGREALARFAPEPCDAWTLLRLMRHDPPSEVFCKYNDLAAARETARRIRHHLDLPTNVEAEALPVRSEWLLAMLRNAPEAAFIRRGQIKRREALVNGQGFELTASNSSRFADPAEAALVLAIHSLPGTKGTQQSCSRGTCLAPLPLALLRQAGIGTEVPGQPAWEDGRVSVLYRHEFAGRVLEETRRYPEGSLLRQAVAHLLCAGQLWRESGKRLLEDIQAWNLYCALGKSQGDAVVPEQWVEHELETLGLEAQEDLAVLAPQDLVFEGIPSWERAGFDRRYPRLLDLEGMRISIDYDVAHSRITLEKIHGPRKTPPTRRELPPWGRNWTVRFRAASKVVLV</sequence>
<dbReference type="SMART" id="SM00490">
    <property type="entry name" value="HELICc"/>
    <property type="match status" value="1"/>
</dbReference>
<proteinExistence type="predicted"/>
<dbReference type="GO" id="GO:0003676">
    <property type="term" value="F:nucleic acid binding"/>
    <property type="evidence" value="ECO:0007669"/>
    <property type="project" value="InterPro"/>
</dbReference>
<dbReference type="Gene3D" id="1.20.120.1080">
    <property type="match status" value="1"/>
</dbReference>
<organism evidence="7 8">
    <name type="scientific">Desulfohalobium retbaense (strain ATCC 49708 / DSM 5692 / JCM 16813 / HR100)</name>
    <dbReference type="NCBI Taxonomy" id="485915"/>
    <lineage>
        <taxon>Bacteria</taxon>
        <taxon>Pseudomonadati</taxon>
        <taxon>Thermodesulfobacteriota</taxon>
        <taxon>Desulfovibrionia</taxon>
        <taxon>Desulfovibrionales</taxon>
        <taxon>Desulfohalobiaceae</taxon>
        <taxon>Desulfohalobium</taxon>
    </lineage>
</organism>
<dbReference type="SUPFAM" id="SSF52540">
    <property type="entry name" value="P-loop containing nucleoside triphosphate hydrolases"/>
    <property type="match status" value="1"/>
</dbReference>
<dbReference type="STRING" id="485915.Dret_1053"/>
<dbReference type="eggNOG" id="COG1643">
    <property type="taxonomic scope" value="Bacteria"/>
</dbReference>
<dbReference type="InterPro" id="IPR014001">
    <property type="entry name" value="Helicase_ATP-bd"/>
</dbReference>
<dbReference type="EMBL" id="CP001734">
    <property type="protein sequence ID" value="ACV68341.1"/>
    <property type="molecule type" value="Genomic_DNA"/>
</dbReference>
<dbReference type="GO" id="GO:0004386">
    <property type="term" value="F:helicase activity"/>
    <property type="evidence" value="ECO:0007669"/>
    <property type="project" value="UniProtKB-KW"/>
</dbReference>
<dbReference type="InterPro" id="IPR027417">
    <property type="entry name" value="P-loop_NTPase"/>
</dbReference>
<dbReference type="PANTHER" id="PTHR43519">
    <property type="entry name" value="ATP-DEPENDENT RNA HELICASE HRPB"/>
    <property type="match status" value="1"/>
</dbReference>
<keyword evidence="2" id="KW-0378">Hydrolase</keyword>
<dbReference type="GO" id="GO:0005524">
    <property type="term" value="F:ATP binding"/>
    <property type="evidence" value="ECO:0007669"/>
    <property type="project" value="UniProtKB-KW"/>
</dbReference>
<reference evidence="8" key="1">
    <citation type="submission" date="2009-09" db="EMBL/GenBank/DDBJ databases">
        <title>The complete chromosome of Desulfohalobium retbaense DSM 5692.</title>
        <authorList>
            <consortium name="US DOE Joint Genome Institute (JGI-PGF)"/>
            <person name="Lucas S."/>
            <person name="Copeland A."/>
            <person name="Lapidus A."/>
            <person name="Glavina del Rio T."/>
            <person name="Dalin E."/>
            <person name="Tice H."/>
            <person name="Bruce D."/>
            <person name="Goodwin L."/>
            <person name="Pitluck S."/>
            <person name="Kyrpides N."/>
            <person name="Mavromatis K."/>
            <person name="Ivanova N."/>
            <person name="Mikhailova N."/>
            <person name="Munk A.C."/>
            <person name="Brettin T."/>
            <person name="Detter J.C."/>
            <person name="Han C."/>
            <person name="Tapia R."/>
            <person name="Larimer F."/>
            <person name="Land M."/>
            <person name="Hauser L."/>
            <person name="Markowitz V."/>
            <person name="Cheng J.-F."/>
            <person name="Hugenholtz P."/>
            <person name="Woyke T."/>
            <person name="Wu D."/>
            <person name="Spring S."/>
            <person name="Klenk H.-P."/>
            <person name="Eisen J.A."/>
        </authorList>
    </citation>
    <scope>NUCLEOTIDE SEQUENCE [LARGE SCALE GENOMIC DNA]</scope>
    <source>
        <strain evidence="8">DSM 5692</strain>
    </source>
</reference>
<dbReference type="PROSITE" id="PS51192">
    <property type="entry name" value="HELICASE_ATP_BIND_1"/>
    <property type="match status" value="1"/>
</dbReference>
<reference evidence="7 8" key="2">
    <citation type="journal article" date="2010" name="Stand. Genomic Sci.">
        <title>Complete genome sequence of Desulfohalobium retbaense type strain (HR(100)).</title>
        <authorList>
            <person name="Spring S."/>
            <person name="Nolan M."/>
            <person name="Lapidus A."/>
            <person name="Glavina Del Rio T."/>
            <person name="Copeland A."/>
            <person name="Tice H."/>
            <person name="Cheng J.F."/>
            <person name="Lucas S."/>
            <person name="Land M."/>
            <person name="Chen F."/>
            <person name="Bruce D."/>
            <person name="Goodwin L."/>
            <person name="Pitluck S."/>
            <person name="Ivanova N."/>
            <person name="Mavromatis K."/>
            <person name="Mikhailova N."/>
            <person name="Pati A."/>
            <person name="Chen A."/>
            <person name="Palaniappan K."/>
            <person name="Hauser L."/>
            <person name="Chang Y.J."/>
            <person name="Jeffries C.D."/>
            <person name="Munk C."/>
            <person name="Kiss H."/>
            <person name="Chain P."/>
            <person name="Han C."/>
            <person name="Brettin T."/>
            <person name="Detter J.C."/>
            <person name="Schuler E."/>
            <person name="Goker M."/>
            <person name="Rohde M."/>
            <person name="Bristow J."/>
            <person name="Eisen J.A."/>
            <person name="Markowitz V."/>
            <person name="Hugenholtz P."/>
            <person name="Kyrpides N.C."/>
            <person name="Klenk H.P."/>
        </authorList>
    </citation>
    <scope>NUCLEOTIDE SEQUENCE [LARGE SCALE GENOMIC DNA]</scope>
    <source>
        <strain evidence="7 8">DSM 5692</strain>
    </source>
</reference>
<gene>
    <name evidence="7" type="ordered locus">Dret_1053</name>
</gene>
<feature type="domain" description="Helicase ATP-binding" evidence="5">
    <location>
        <begin position="13"/>
        <end position="165"/>
    </location>
</feature>
<dbReference type="HOGENOM" id="CLU_001832_5_6_7"/>
<dbReference type="AlphaFoldDB" id="C8X218"/>
<feature type="domain" description="Helicase C-terminal" evidence="6">
    <location>
        <begin position="193"/>
        <end position="352"/>
    </location>
</feature>
<dbReference type="RefSeq" id="WP_015751492.1">
    <property type="nucleotide sequence ID" value="NC_013223.1"/>
</dbReference>
<accession>C8X218</accession>
<name>C8X218_DESRD</name>
<dbReference type="PANTHER" id="PTHR43519:SF1">
    <property type="entry name" value="ATP-DEPENDENT RNA HELICASE HRPB"/>
    <property type="match status" value="1"/>
</dbReference>
<dbReference type="Gene3D" id="3.40.50.300">
    <property type="entry name" value="P-loop containing nucleotide triphosphate hydrolases"/>
    <property type="match status" value="2"/>
</dbReference>
<dbReference type="InterPro" id="IPR001650">
    <property type="entry name" value="Helicase_C-like"/>
</dbReference>
<keyword evidence="4" id="KW-0067">ATP-binding</keyword>
<dbReference type="Pfam" id="PF00270">
    <property type="entry name" value="DEAD"/>
    <property type="match status" value="1"/>
</dbReference>
<dbReference type="OrthoDB" id="9805617at2"/>
<dbReference type="InterPro" id="IPR011545">
    <property type="entry name" value="DEAD/DEAH_box_helicase_dom"/>
</dbReference>
<dbReference type="PROSITE" id="PS51194">
    <property type="entry name" value="HELICASE_CTER"/>
    <property type="match status" value="1"/>
</dbReference>
<dbReference type="KEGG" id="drt:Dret_1053"/>
<evidence type="ECO:0000256" key="2">
    <source>
        <dbReference type="ARBA" id="ARBA00022801"/>
    </source>
</evidence>